<comment type="caution">
    <text evidence="3">The sequence shown here is derived from an EMBL/GenBank/DDBJ whole genome shotgun (WGS) entry which is preliminary data.</text>
</comment>
<reference evidence="3 4" key="1">
    <citation type="journal article" date="2020" name="bioRxiv">
        <title>Whole genome comparisons of ergot fungi reveals the divergence and evolution of species within the genus Claviceps are the result of varying mechanisms driving genome evolution and host range expansion.</title>
        <authorList>
            <person name="Wyka S.A."/>
            <person name="Mondo S.J."/>
            <person name="Liu M."/>
            <person name="Dettman J."/>
            <person name="Nalam V."/>
            <person name="Broders K.D."/>
        </authorList>
    </citation>
    <scope>NUCLEOTIDE SEQUENCE</scope>
    <source>
        <strain evidence="3">CCC 1102</strain>
        <strain evidence="2 4">LM583</strain>
    </source>
</reference>
<dbReference type="AlphaFoldDB" id="A0A9P7SL59"/>
<evidence type="ECO:0000256" key="1">
    <source>
        <dbReference type="SAM" id="MobiDB-lite"/>
    </source>
</evidence>
<accession>A0A9P7SL59</accession>
<dbReference type="EMBL" id="SRPS01000281">
    <property type="protein sequence ID" value="KAG5960497.1"/>
    <property type="molecule type" value="Genomic_DNA"/>
</dbReference>
<evidence type="ECO:0000313" key="4">
    <source>
        <dbReference type="Proteomes" id="UP000742024"/>
    </source>
</evidence>
<dbReference type="Proteomes" id="UP000784919">
    <property type="component" value="Unassembled WGS sequence"/>
</dbReference>
<feature type="region of interest" description="Disordered" evidence="1">
    <location>
        <begin position="1"/>
        <end position="21"/>
    </location>
</feature>
<dbReference type="Proteomes" id="UP000742024">
    <property type="component" value="Unassembled WGS sequence"/>
</dbReference>
<gene>
    <name evidence="3" type="ORF">E4U56_004336</name>
    <name evidence="2" type="ORF">E4U57_006115</name>
</gene>
<name>A0A9P7SL59_9HYPO</name>
<dbReference type="EMBL" id="SRPR01000507">
    <property type="protein sequence ID" value="KAG5952475.1"/>
    <property type="molecule type" value="Genomic_DNA"/>
</dbReference>
<proteinExistence type="predicted"/>
<organism evidence="3 5">
    <name type="scientific">Claviceps arundinis</name>
    <dbReference type="NCBI Taxonomy" id="1623583"/>
    <lineage>
        <taxon>Eukaryota</taxon>
        <taxon>Fungi</taxon>
        <taxon>Dikarya</taxon>
        <taxon>Ascomycota</taxon>
        <taxon>Pezizomycotina</taxon>
        <taxon>Sordariomycetes</taxon>
        <taxon>Hypocreomycetidae</taxon>
        <taxon>Hypocreales</taxon>
        <taxon>Clavicipitaceae</taxon>
        <taxon>Claviceps</taxon>
    </lineage>
</organism>
<protein>
    <submittedName>
        <fullName evidence="3">Uncharacterized protein</fullName>
    </submittedName>
</protein>
<sequence length="90" mass="10186">MLTTRASKGGRNKEDASSSTAMDHARLLALVWYFVYVTRYEAKARVQRVKAALDPRPDIDNENLRASLMSATIDRLGSPLRRRLMAQHTP</sequence>
<evidence type="ECO:0000313" key="2">
    <source>
        <dbReference type="EMBL" id="KAG5952475.1"/>
    </source>
</evidence>
<evidence type="ECO:0000313" key="3">
    <source>
        <dbReference type="EMBL" id="KAG5960497.1"/>
    </source>
</evidence>
<evidence type="ECO:0000313" key="5">
    <source>
        <dbReference type="Proteomes" id="UP000784919"/>
    </source>
</evidence>
<keyword evidence="4" id="KW-1185">Reference proteome</keyword>